<sequence>MARSQLEWEDVSQYEEIKGYGQQVWKHQGTYYLVTNEGGIAEQRVVYELPYDLFELLESGERTLGDVHFKLQNDRWPPTEEEKRNVQKQLLIKHPISLIDVPKSREYFTQEELKELIPIAEQQWIDWRGKLPDDYVSPLK</sequence>
<comment type="caution">
    <text evidence="1">The sequence shown here is derived from an EMBL/GenBank/DDBJ whole genome shotgun (WGS) entry which is preliminary data.</text>
</comment>
<protein>
    <recommendedName>
        <fullName evidence="3">Cytoplasmic protein</fullName>
    </recommendedName>
</protein>
<evidence type="ECO:0000313" key="1">
    <source>
        <dbReference type="EMBL" id="KDE01992.1"/>
    </source>
</evidence>
<evidence type="ECO:0000313" key="2">
    <source>
        <dbReference type="Proteomes" id="UP000025523"/>
    </source>
</evidence>
<accession>A0ABR4RSY8</accession>
<reference evidence="1 2" key="1">
    <citation type="journal article" date="2013" name="Genome Announc.">
        <title>Draft Genome Sequence of Streptococcus equi subsp. zooepidemicus Strain S31A1, Isolated from Equine Infectious Endometritis.</title>
        <authorList>
            <person name="da Piedade I."/>
            <person name="Skive B."/>
            <person name="Christensen H."/>
            <person name="Bojesen A.M."/>
        </authorList>
    </citation>
    <scope>NUCLEOTIDE SEQUENCE [LARGE SCALE GENOMIC DNA]</scope>
    <source>
        <strain evidence="1 2">SzS31A1</strain>
    </source>
</reference>
<dbReference type="RefSeq" id="WP_024273144.1">
    <property type="nucleotide sequence ID" value="NZ_AUXA02000019.1"/>
</dbReference>
<name>A0ABR4RSY8_STRSZ</name>
<dbReference type="EMBL" id="AUXA02000019">
    <property type="protein sequence ID" value="KDE01992.1"/>
    <property type="molecule type" value="Genomic_DNA"/>
</dbReference>
<proteinExistence type="predicted"/>
<keyword evidence="2" id="KW-1185">Reference proteome</keyword>
<organism evidence="1 2">
    <name type="scientific">Streptococcus equi subsp. zooepidemicus SzS31A1</name>
    <dbReference type="NCBI Taxonomy" id="1352602"/>
    <lineage>
        <taxon>Bacteria</taxon>
        <taxon>Bacillati</taxon>
        <taxon>Bacillota</taxon>
        <taxon>Bacilli</taxon>
        <taxon>Lactobacillales</taxon>
        <taxon>Streptococcaceae</taxon>
        <taxon>Streptococcus</taxon>
    </lineage>
</organism>
<evidence type="ECO:0008006" key="3">
    <source>
        <dbReference type="Google" id="ProtNLM"/>
    </source>
</evidence>
<gene>
    <name evidence="1" type="ORF">M837_01972</name>
</gene>
<dbReference type="Proteomes" id="UP000025523">
    <property type="component" value="Unassembled WGS sequence"/>
</dbReference>